<accession>A0A210PYC2</accession>
<keyword evidence="2" id="KW-1185">Reference proteome</keyword>
<dbReference type="OrthoDB" id="10524684at2759"/>
<dbReference type="Proteomes" id="UP000242188">
    <property type="component" value="Unassembled WGS sequence"/>
</dbReference>
<dbReference type="AlphaFoldDB" id="A0A210PYC2"/>
<proteinExistence type="predicted"/>
<organism evidence="1 2">
    <name type="scientific">Mizuhopecten yessoensis</name>
    <name type="common">Japanese scallop</name>
    <name type="synonym">Patinopecten yessoensis</name>
    <dbReference type="NCBI Taxonomy" id="6573"/>
    <lineage>
        <taxon>Eukaryota</taxon>
        <taxon>Metazoa</taxon>
        <taxon>Spiralia</taxon>
        <taxon>Lophotrochozoa</taxon>
        <taxon>Mollusca</taxon>
        <taxon>Bivalvia</taxon>
        <taxon>Autobranchia</taxon>
        <taxon>Pteriomorphia</taxon>
        <taxon>Pectinida</taxon>
        <taxon>Pectinoidea</taxon>
        <taxon>Pectinidae</taxon>
        <taxon>Mizuhopecten</taxon>
    </lineage>
</organism>
<comment type="caution">
    <text evidence="1">The sequence shown here is derived from an EMBL/GenBank/DDBJ whole genome shotgun (WGS) entry which is preliminary data.</text>
</comment>
<name>A0A210PYC2_MIZYE</name>
<evidence type="ECO:0000313" key="1">
    <source>
        <dbReference type="EMBL" id="OWF41487.1"/>
    </source>
</evidence>
<gene>
    <name evidence="1" type="ORF">KP79_PYT17376</name>
</gene>
<dbReference type="EMBL" id="NEDP02005386">
    <property type="protein sequence ID" value="OWF41487.1"/>
    <property type="molecule type" value="Genomic_DNA"/>
</dbReference>
<reference evidence="1 2" key="1">
    <citation type="journal article" date="2017" name="Nat. Ecol. Evol.">
        <title>Scallop genome provides insights into evolution of bilaterian karyotype and development.</title>
        <authorList>
            <person name="Wang S."/>
            <person name="Zhang J."/>
            <person name="Jiao W."/>
            <person name="Li J."/>
            <person name="Xun X."/>
            <person name="Sun Y."/>
            <person name="Guo X."/>
            <person name="Huan P."/>
            <person name="Dong B."/>
            <person name="Zhang L."/>
            <person name="Hu X."/>
            <person name="Sun X."/>
            <person name="Wang J."/>
            <person name="Zhao C."/>
            <person name="Wang Y."/>
            <person name="Wang D."/>
            <person name="Huang X."/>
            <person name="Wang R."/>
            <person name="Lv J."/>
            <person name="Li Y."/>
            <person name="Zhang Z."/>
            <person name="Liu B."/>
            <person name="Lu W."/>
            <person name="Hui Y."/>
            <person name="Liang J."/>
            <person name="Zhou Z."/>
            <person name="Hou R."/>
            <person name="Li X."/>
            <person name="Liu Y."/>
            <person name="Li H."/>
            <person name="Ning X."/>
            <person name="Lin Y."/>
            <person name="Zhao L."/>
            <person name="Xing Q."/>
            <person name="Dou J."/>
            <person name="Li Y."/>
            <person name="Mao J."/>
            <person name="Guo H."/>
            <person name="Dou H."/>
            <person name="Li T."/>
            <person name="Mu C."/>
            <person name="Jiang W."/>
            <person name="Fu Q."/>
            <person name="Fu X."/>
            <person name="Miao Y."/>
            <person name="Liu J."/>
            <person name="Yu Q."/>
            <person name="Li R."/>
            <person name="Liao H."/>
            <person name="Li X."/>
            <person name="Kong Y."/>
            <person name="Jiang Z."/>
            <person name="Chourrout D."/>
            <person name="Li R."/>
            <person name="Bao Z."/>
        </authorList>
    </citation>
    <scope>NUCLEOTIDE SEQUENCE [LARGE SCALE GENOMIC DNA]</scope>
    <source>
        <strain evidence="1 2">PY_sf001</strain>
    </source>
</reference>
<sequence length="154" mass="16452">MQYKPFLQCALDVSGKMFTRLLCVLSVVALASALPMGGFEGHIGKGSTSDFFSKFIPKGVMANLTSNPMLQWLPGFISQTVNAARERKMMKERQQAMQSDVEMGGLSGYMARSSGGSTGLSLSSSGRQGTAMAADNPVGDYYAGHYGRIAEGMM</sequence>
<protein>
    <submittedName>
        <fullName evidence="1">Uncharacterized protein</fullName>
    </submittedName>
</protein>
<evidence type="ECO:0000313" key="2">
    <source>
        <dbReference type="Proteomes" id="UP000242188"/>
    </source>
</evidence>